<organism evidence="1">
    <name type="scientific">White spot syndrome virus</name>
    <dbReference type="NCBI Taxonomy" id="342409"/>
    <lineage>
        <taxon>Viruses</taxon>
        <taxon>Viruses incertae sedis</taxon>
        <taxon>Naldaviricetes</taxon>
        <taxon>Nimaviridae</taxon>
        <taxon>Whispovirus</taxon>
    </lineage>
</organism>
<reference evidence="1" key="1">
    <citation type="journal article" date="2018" name="Aquaculture">
        <title>Complete genome sequence of a white spot syndrome virus associated with a disease incursion in Australia.</title>
        <authorList>
            <person name="Oakey J."/>
            <person name="Smith C.S."/>
        </authorList>
    </citation>
    <scope>NUCLEOTIDE SEQUENCE [LARGE SCALE GENOMIC DNA]</scope>
    <source>
        <strain evidence="1">WSSV-AU</strain>
    </source>
</reference>
<name>A0A2D3I5H0_9VIRU</name>
<proteinExistence type="predicted"/>
<accession>A0A2D3I5H0</accession>
<sequence>MPCALSFVINSLGGLFAPAVKVFARRAEADEEFCLTYFSSIVLLNNVTKLAEHLLSRQFAHALLFFFLLSIEASFAVSIKADIWPMILRLAHSAISCPPFSS</sequence>
<dbReference type="Proteomes" id="UP000267516">
    <property type="component" value="Segment"/>
</dbReference>
<protein>
    <submittedName>
        <fullName evidence="1">ORF189</fullName>
    </submittedName>
</protein>
<evidence type="ECO:0000313" key="1">
    <source>
        <dbReference type="EMBL" id="ATU83640.1"/>
    </source>
</evidence>
<dbReference type="EMBL" id="MF768985">
    <property type="protein sequence ID" value="ATU83640.1"/>
    <property type="molecule type" value="Genomic_DNA"/>
</dbReference>